<evidence type="ECO:0000256" key="3">
    <source>
        <dbReference type="ARBA" id="ARBA00022478"/>
    </source>
</evidence>
<organism evidence="8">
    <name type="scientific">Nephromyces sp. ex Molgula occidentalis</name>
    <dbReference type="NCBI Taxonomy" id="2544991"/>
    <lineage>
        <taxon>Eukaryota</taxon>
        <taxon>Sar</taxon>
        <taxon>Alveolata</taxon>
        <taxon>Apicomplexa</taxon>
        <taxon>Aconoidasida</taxon>
        <taxon>Nephromycida</taxon>
        <taxon>Nephromyces</taxon>
    </lineage>
</organism>
<dbReference type="EMBL" id="MK573205">
    <property type="protein sequence ID" value="QEM01726.1"/>
    <property type="molecule type" value="Genomic_DNA"/>
</dbReference>
<name>A0A5C1H8W2_9APIC</name>
<proteinExistence type="predicted"/>
<dbReference type="AlphaFoldDB" id="A0A5C1H8W2"/>
<evidence type="ECO:0000256" key="2">
    <source>
        <dbReference type="ARBA" id="ARBA00012418"/>
    </source>
</evidence>
<reference evidence="8" key="1">
    <citation type="journal article" date="2019" name="Genome Biol. Evol.">
        <title>Nephromyces represents a diverse and novel lineage of the Apicomplexa that has retained apicoplasts.</title>
        <authorList>
            <person name="Munoz-Gomez S.A."/>
            <person name="Durnin K."/>
            <person name="Eme L."/>
            <person name="Paight C."/>
            <person name="Lane C.E."/>
            <person name="Saffo M.B."/>
            <person name="Slamovits C.H."/>
        </authorList>
    </citation>
    <scope>NUCLEOTIDE SEQUENCE</scope>
    <source>
        <strain evidence="8">654</strain>
    </source>
</reference>
<protein>
    <recommendedName>
        <fullName evidence="2">DNA-directed RNA polymerase</fullName>
        <ecNumber evidence="2">2.7.7.6</ecNumber>
    </recommendedName>
</protein>
<keyword evidence="3 8" id="KW-0240">DNA-directed RNA polymerase</keyword>
<dbReference type="EC" id="2.7.7.6" evidence="2"/>
<dbReference type="PANTHER" id="PTHR19376">
    <property type="entry name" value="DNA-DIRECTED RNA POLYMERASE"/>
    <property type="match status" value="1"/>
</dbReference>
<sequence length="482" mass="56161">MRTSLSSFTLQKINNTIKLYKSYIKLKTFIIIINKIYYIRRFQNNVYAVKSKTKALSFNTYKHTYTKIYNKFYNPLKDLIFNRFDNYEIINLTPQSKSFIVHNLTNTNCITDIKNYKLLTIPKLNSFKYKLTSFSKLELPMLLVNNESHTLLHKYILPFNKYSLTNNNLSASTSPKQKQLLFHLKYYLQTPFLNLPKKFLFPPQNQLFKLLFNTLKSPTKATDIIYGLQNIETIFESKNLYDSSIIFPTGYILETINYSNSVTTTSSLRFKIFMLPQTVTLTTSKSILLTSGLKKETSIIKGGDLFQSIQYSPQKILEFKFLALKTLFSQYTSSKISLIYIQHIIIESLFQQYKNNNIIIPQIHFELIAKRMTSYIKIISSGNTNFKVNDILPLNLINLINLANIYHGYNKSIYTPMVLGISKTILIYSGFLSASSFQETIKILIQSALETKLDWLMDWKSTLMFSDLINVGSGWYRFFNNK</sequence>
<dbReference type="Gene3D" id="1.10.1790.20">
    <property type="match status" value="1"/>
</dbReference>
<evidence type="ECO:0000256" key="4">
    <source>
        <dbReference type="ARBA" id="ARBA00022679"/>
    </source>
</evidence>
<keyword evidence="6" id="KW-0804">Transcription</keyword>
<dbReference type="GO" id="GO:0003899">
    <property type="term" value="F:DNA-directed RNA polymerase activity"/>
    <property type="evidence" value="ECO:0007669"/>
    <property type="project" value="UniProtKB-EC"/>
</dbReference>
<dbReference type="PANTHER" id="PTHR19376:SF54">
    <property type="entry name" value="DNA-DIRECTED RNA POLYMERASE SUBUNIT BETA"/>
    <property type="match status" value="1"/>
</dbReference>
<dbReference type="InterPro" id="IPR045867">
    <property type="entry name" value="DNA-dir_RpoC_beta_prime"/>
</dbReference>
<gene>
    <name evidence="8" type="primary">rpoC2B</name>
</gene>
<evidence type="ECO:0000256" key="7">
    <source>
        <dbReference type="ARBA" id="ARBA00048552"/>
    </source>
</evidence>
<evidence type="ECO:0000256" key="5">
    <source>
        <dbReference type="ARBA" id="ARBA00022695"/>
    </source>
</evidence>
<dbReference type="Gene3D" id="1.10.150.390">
    <property type="match status" value="1"/>
</dbReference>
<evidence type="ECO:0000256" key="1">
    <source>
        <dbReference type="ARBA" id="ARBA00004026"/>
    </source>
</evidence>
<evidence type="ECO:0000313" key="8">
    <source>
        <dbReference type="EMBL" id="QEM01726.1"/>
    </source>
</evidence>
<keyword evidence="5" id="KW-0548">Nucleotidyltransferase</keyword>
<comment type="catalytic activity">
    <reaction evidence="7">
        <text>RNA(n) + a ribonucleoside 5'-triphosphate = RNA(n+1) + diphosphate</text>
        <dbReference type="Rhea" id="RHEA:21248"/>
        <dbReference type="Rhea" id="RHEA-COMP:14527"/>
        <dbReference type="Rhea" id="RHEA-COMP:17342"/>
        <dbReference type="ChEBI" id="CHEBI:33019"/>
        <dbReference type="ChEBI" id="CHEBI:61557"/>
        <dbReference type="ChEBI" id="CHEBI:140395"/>
        <dbReference type="EC" id="2.7.7.6"/>
    </reaction>
</comment>
<dbReference type="GO" id="GO:0000428">
    <property type="term" value="C:DNA-directed RNA polymerase complex"/>
    <property type="evidence" value="ECO:0007669"/>
    <property type="project" value="UniProtKB-KW"/>
</dbReference>
<accession>A0A5C1H8W2</accession>
<dbReference type="GO" id="GO:0006351">
    <property type="term" value="P:DNA-templated transcription"/>
    <property type="evidence" value="ECO:0007669"/>
    <property type="project" value="InterPro"/>
</dbReference>
<dbReference type="SUPFAM" id="SSF64484">
    <property type="entry name" value="beta and beta-prime subunits of DNA dependent RNA-polymerase"/>
    <property type="match status" value="1"/>
</dbReference>
<keyword evidence="4" id="KW-0808">Transferase</keyword>
<evidence type="ECO:0000256" key="6">
    <source>
        <dbReference type="ARBA" id="ARBA00023163"/>
    </source>
</evidence>
<comment type="function">
    <text evidence="1">DNA-dependent RNA polymerase catalyzes the transcription of DNA into RNA using the four ribonucleoside triphosphates as substrates.</text>
</comment>